<feature type="coiled-coil region" evidence="1">
    <location>
        <begin position="189"/>
        <end position="255"/>
    </location>
</feature>
<evidence type="ECO:0000256" key="1">
    <source>
        <dbReference type="SAM" id="Coils"/>
    </source>
</evidence>
<accession>A0A0D1YTF1</accession>
<dbReference type="OrthoDB" id="4755094at2759"/>
<dbReference type="EMBL" id="KN846951">
    <property type="protein sequence ID" value="KIV84784.1"/>
    <property type="molecule type" value="Genomic_DNA"/>
</dbReference>
<dbReference type="HOGENOM" id="CLU_488352_0_0_1"/>
<evidence type="ECO:0000256" key="2">
    <source>
        <dbReference type="SAM" id="MobiDB-lite"/>
    </source>
</evidence>
<protein>
    <submittedName>
        <fullName evidence="3">Uncharacterized protein</fullName>
    </submittedName>
</protein>
<dbReference type="STRING" id="1016849.A0A0D1YTF1"/>
<proteinExistence type="predicted"/>
<gene>
    <name evidence="3" type="ORF">PV11_00542</name>
</gene>
<sequence>MDDLAFVVRAILNMIPSMTAKHQSERNVQAPGTSSAGELQAPVPTAAVTPHNIQEVSDRQQLALATSPAHVMTREQIGQSLHASLGMQSKTTFPQDRRNDQHNRPRSFEEILETDTNDIVSTTLSESAMGQIPEEEKFRMHHETHSTPASQDIRRNSTMPRMPQKEQTQQSEDFVHVRRHNETEQSVQIQQKDRVIARLENNILNLKNEFKLQAEQYKKAVSERTTLLQKRNTELDGAHSEIRLLKKDLEDCKERIFAMQPVQGMSDTQLLDAYNGLCRNIEEWVETCFDEVDNALIRMADAQKRDKKDSLVWLFFPRIELQAIAENNSMDKPMLMSFIFRVLYDHILMMDIPVPGLPRDCEVILNSLTDCIGKVHPAKGKFVDLFKSLWRLDMYRALRASQLVEECEKPRLAVLANWLLNSFETVVPNESKALVNKDKLDKIISMAADLASNMRLSMADYGFSFGLDPRASAENRVMVEKDLKSYITLDSRTGMLLRSTSQVQSAIDGRVGEMISWVFPGFVRSATKKEKHMELCKPVIVVKFDHEVPRGGKRKGTG</sequence>
<organism evidence="3 4">
    <name type="scientific">Exophiala sideris</name>
    <dbReference type="NCBI Taxonomy" id="1016849"/>
    <lineage>
        <taxon>Eukaryota</taxon>
        <taxon>Fungi</taxon>
        <taxon>Dikarya</taxon>
        <taxon>Ascomycota</taxon>
        <taxon>Pezizomycotina</taxon>
        <taxon>Eurotiomycetes</taxon>
        <taxon>Chaetothyriomycetidae</taxon>
        <taxon>Chaetothyriales</taxon>
        <taxon>Herpotrichiellaceae</taxon>
        <taxon>Exophiala</taxon>
    </lineage>
</organism>
<evidence type="ECO:0000313" key="3">
    <source>
        <dbReference type="EMBL" id="KIV84784.1"/>
    </source>
</evidence>
<dbReference type="AlphaFoldDB" id="A0A0D1YTF1"/>
<keyword evidence="1" id="KW-0175">Coiled coil</keyword>
<reference evidence="3 4" key="1">
    <citation type="submission" date="2015-01" db="EMBL/GenBank/DDBJ databases">
        <title>The Genome Sequence of Exophiala sideris CBS121828.</title>
        <authorList>
            <consortium name="The Broad Institute Genomics Platform"/>
            <person name="Cuomo C."/>
            <person name="de Hoog S."/>
            <person name="Gorbushina A."/>
            <person name="Stielow B."/>
            <person name="Teixiera M."/>
            <person name="Abouelleil A."/>
            <person name="Chapman S.B."/>
            <person name="Priest M."/>
            <person name="Young S.K."/>
            <person name="Wortman J."/>
            <person name="Nusbaum C."/>
            <person name="Birren B."/>
        </authorList>
    </citation>
    <scope>NUCLEOTIDE SEQUENCE [LARGE SCALE GENOMIC DNA]</scope>
    <source>
        <strain evidence="3 4">CBS 121828</strain>
    </source>
</reference>
<dbReference type="Proteomes" id="UP000053599">
    <property type="component" value="Unassembled WGS sequence"/>
</dbReference>
<feature type="region of interest" description="Disordered" evidence="2">
    <location>
        <begin position="139"/>
        <end position="171"/>
    </location>
</feature>
<name>A0A0D1YTF1_9EURO</name>
<evidence type="ECO:0000313" key="4">
    <source>
        <dbReference type="Proteomes" id="UP000053599"/>
    </source>
</evidence>